<dbReference type="GO" id="GO:0016020">
    <property type="term" value="C:membrane"/>
    <property type="evidence" value="ECO:0007669"/>
    <property type="project" value="InterPro"/>
</dbReference>
<organism evidence="4">
    <name type="scientific">bioreactor metagenome</name>
    <dbReference type="NCBI Taxonomy" id="1076179"/>
    <lineage>
        <taxon>unclassified sequences</taxon>
        <taxon>metagenomes</taxon>
        <taxon>ecological metagenomes</taxon>
    </lineage>
</organism>
<dbReference type="GO" id="GO:0008933">
    <property type="term" value="F:peptidoglycan lytic transglycosylase activity"/>
    <property type="evidence" value="ECO:0007669"/>
    <property type="project" value="InterPro"/>
</dbReference>
<feature type="transmembrane region" description="Helical" evidence="2">
    <location>
        <begin position="30"/>
        <end position="51"/>
    </location>
</feature>
<dbReference type="SUPFAM" id="SSF53955">
    <property type="entry name" value="Lysozyme-like"/>
    <property type="match status" value="1"/>
</dbReference>
<dbReference type="Gene3D" id="1.10.530.10">
    <property type="match status" value="1"/>
</dbReference>
<accession>A0A644T317</accession>
<dbReference type="EMBL" id="VSSQ01000014">
    <property type="protein sequence ID" value="MPL61295.1"/>
    <property type="molecule type" value="Genomic_DNA"/>
</dbReference>
<feature type="region of interest" description="Disordered" evidence="1">
    <location>
        <begin position="94"/>
        <end position="150"/>
    </location>
</feature>
<dbReference type="InterPro" id="IPR023346">
    <property type="entry name" value="Lysozyme-like_dom_sf"/>
</dbReference>
<dbReference type="CDD" id="cd16893">
    <property type="entry name" value="LT_MltC_MltE"/>
    <property type="match status" value="1"/>
</dbReference>
<dbReference type="PROSITE" id="PS00922">
    <property type="entry name" value="TRANSGLYCOSYLASE"/>
    <property type="match status" value="1"/>
</dbReference>
<name>A0A644T317_9ZZZZ</name>
<keyword evidence="2" id="KW-0812">Transmembrane</keyword>
<dbReference type="InterPro" id="IPR008258">
    <property type="entry name" value="Transglycosylase_SLT_dom_1"/>
</dbReference>
<evidence type="ECO:0000256" key="1">
    <source>
        <dbReference type="SAM" id="MobiDB-lite"/>
    </source>
</evidence>
<dbReference type="InterPro" id="IPR000189">
    <property type="entry name" value="Transglyc_AS"/>
</dbReference>
<reference evidence="4" key="1">
    <citation type="submission" date="2019-08" db="EMBL/GenBank/DDBJ databases">
        <authorList>
            <person name="Kucharzyk K."/>
            <person name="Murdoch R.W."/>
            <person name="Higgins S."/>
            <person name="Loffler F."/>
        </authorList>
    </citation>
    <scope>NUCLEOTIDE SEQUENCE</scope>
</reference>
<feature type="domain" description="Transglycosylase SLT" evidence="3">
    <location>
        <begin position="274"/>
        <end position="393"/>
    </location>
</feature>
<evidence type="ECO:0000313" key="4">
    <source>
        <dbReference type="EMBL" id="MPL61295.1"/>
    </source>
</evidence>
<dbReference type="Pfam" id="PF01464">
    <property type="entry name" value="SLT"/>
    <property type="match status" value="1"/>
</dbReference>
<comment type="caution">
    <text evidence="4">The sequence shown here is derived from an EMBL/GenBank/DDBJ whole genome shotgun (WGS) entry which is preliminary data.</text>
</comment>
<dbReference type="AlphaFoldDB" id="A0A644T317"/>
<proteinExistence type="predicted"/>
<keyword evidence="2" id="KW-1133">Transmembrane helix</keyword>
<dbReference type="GO" id="GO:0000270">
    <property type="term" value="P:peptidoglycan metabolic process"/>
    <property type="evidence" value="ECO:0007669"/>
    <property type="project" value="InterPro"/>
</dbReference>
<feature type="compositionally biased region" description="Polar residues" evidence="1">
    <location>
        <begin position="128"/>
        <end position="150"/>
    </location>
</feature>
<evidence type="ECO:0000256" key="2">
    <source>
        <dbReference type="SAM" id="Phobius"/>
    </source>
</evidence>
<feature type="compositionally biased region" description="Polar residues" evidence="1">
    <location>
        <begin position="100"/>
        <end position="109"/>
    </location>
</feature>
<feature type="region of interest" description="Disordered" evidence="1">
    <location>
        <begin position="1"/>
        <end position="21"/>
    </location>
</feature>
<dbReference type="PANTHER" id="PTHR37423:SF2">
    <property type="entry name" value="MEMBRANE-BOUND LYTIC MUREIN TRANSGLYCOSYLASE C"/>
    <property type="match status" value="1"/>
</dbReference>
<protein>
    <submittedName>
        <fullName evidence="4">Membrane-bound lytic murein transglycosylase C</fullName>
    </submittedName>
</protein>
<gene>
    <name evidence="4" type="primary">mltC_1</name>
    <name evidence="4" type="ORF">SDC9_06865</name>
</gene>
<keyword evidence="2" id="KW-0472">Membrane</keyword>
<evidence type="ECO:0000259" key="3">
    <source>
        <dbReference type="Pfam" id="PF01464"/>
    </source>
</evidence>
<sequence>MRSALQPSDGGRLKAVPTPTGMPMKQRNTILLISLGLAAALLVLGLLAGFVPQSEGPELRRRASGMVARLRPEDMPVPIQAQGDGVRQWAVRGAVEPHSEQTSGGSPRTRQAADASASVRPVPGADKTQGTSSAMGSATGKATGQASGQDMTRRIVSFGPAGVILDTGEPSLAFSGDAQGDFAPLLALDGVSIPLLVSNQPRDYGDALDAAGRPLRWVTPAAMLAGYSPRMVRRAAIEVLRHGTVFDNFVGDIDDNDMEKLQARARRYQNLVENFSRRYNLSTELVYAIIHSESDFSPTLVSNKSAMGLMQVVPDTANDEVHKYLYGRMGDVGFDDLRVPETNIRYGTTYLHILFTRYFPGVHNPLAREYCAIAAYNMGPNRFLRLYGKTMEEAVDTINAMTVDAFYRDLATRLPARETRFYVARVQRMKAQYASLR</sequence>
<dbReference type="PANTHER" id="PTHR37423">
    <property type="entry name" value="SOLUBLE LYTIC MUREIN TRANSGLYCOSYLASE-RELATED"/>
    <property type="match status" value="1"/>
</dbReference>